<protein>
    <submittedName>
        <fullName evidence="1">Uncharacterized protein</fullName>
    </submittedName>
</protein>
<reference evidence="1" key="2">
    <citation type="submission" date="2022-06" db="UniProtKB">
        <authorList>
            <consortium name="EnsemblMetazoa"/>
        </authorList>
    </citation>
    <scope>IDENTIFICATION</scope>
    <source>
        <strain evidence="1">PS312</strain>
    </source>
</reference>
<accession>A0A8R1ULW1</accession>
<reference evidence="2" key="1">
    <citation type="journal article" date="2008" name="Nat. Genet.">
        <title>The Pristionchus pacificus genome provides a unique perspective on nematode lifestyle and parasitism.</title>
        <authorList>
            <person name="Dieterich C."/>
            <person name="Clifton S.W."/>
            <person name="Schuster L.N."/>
            <person name="Chinwalla A."/>
            <person name="Delehaunty K."/>
            <person name="Dinkelacker I."/>
            <person name="Fulton L."/>
            <person name="Fulton R."/>
            <person name="Godfrey J."/>
            <person name="Minx P."/>
            <person name="Mitreva M."/>
            <person name="Roeseler W."/>
            <person name="Tian H."/>
            <person name="Witte H."/>
            <person name="Yang S.P."/>
            <person name="Wilson R.K."/>
            <person name="Sommer R.J."/>
        </authorList>
    </citation>
    <scope>NUCLEOTIDE SEQUENCE [LARGE SCALE GENOMIC DNA]</scope>
    <source>
        <strain evidence="2">PS312</strain>
    </source>
</reference>
<gene>
    <name evidence="1" type="primary">WBGene00273884</name>
</gene>
<keyword evidence="2" id="KW-1185">Reference proteome</keyword>
<organism evidence="1 2">
    <name type="scientific">Pristionchus pacificus</name>
    <name type="common">Parasitic nematode worm</name>
    <dbReference type="NCBI Taxonomy" id="54126"/>
    <lineage>
        <taxon>Eukaryota</taxon>
        <taxon>Metazoa</taxon>
        <taxon>Ecdysozoa</taxon>
        <taxon>Nematoda</taxon>
        <taxon>Chromadorea</taxon>
        <taxon>Rhabditida</taxon>
        <taxon>Rhabditina</taxon>
        <taxon>Diplogasteromorpha</taxon>
        <taxon>Diplogasteroidea</taxon>
        <taxon>Neodiplogasteridae</taxon>
        <taxon>Pristionchus</taxon>
    </lineage>
</organism>
<dbReference type="EnsemblMetazoa" id="PPA35515.1">
    <property type="protein sequence ID" value="PPA35515.1"/>
    <property type="gene ID" value="WBGene00273884"/>
</dbReference>
<proteinExistence type="predicted"/>
<evidence type="ECO:0000313" key="2">
    <source>
        <dbReference type="Proteomes" id="UP000005239"/>
    </source>
</evidence>
<accession>A0A2A6B622</accession>
<dbReference type="Proteomes" id="UP000005239">
    <property type="component" value="Unassembled WGS sequence"/>
</dbReference>
<name>A0A2A6B622_PRIPA</name>
<evidence type="ECO:0000313" key="1">
    <source>
        <dbReference type="EnsemblMetazoa" id="PPA35515.1"/>
    </source>
</evidence>
<sequence>MRIRAEARKRDKHAKSIKRKYTSAVTRYGIIVGGVKNSATRSGSLTNYRVDGIVSIAYPFISLVPLTQLYFFPVLLNAFLGRKPRRKYKIMKTAGETKV</sequence>
<dbReference type="AlphaFoldDB" id="A0A2A6B622"/>